<proteinExistence type="predicted"/>
<keyword evidence="2" id="KW-1185">Reference proteome</keyword>
<comment type="caution">
    <text evidence="1">The sequence shown here is derived from an EMBL/GenBank/DDBJ whole genome shotgun (WGS) entry which is preliminary data.</text>
</comment>
<reference evidence="1 2" key="1">
    <citation type="submission" date="2019-03" db="EMBL/GenBank/DDBJ databases">
        <title>First draft genome of Liparis tanakae, snailfish: a comprehensive survey of snailfish specific genes.</title>
        <authorList>
            <person name="Kim W."/>
            <person name="Song I."/>
            <person name="Jeong J.-H."/>
            <person name="Kim D."/>
            <person name="Kim S."/>
            <person name="Ryu S."/>
            <person name="Song J.Y."/>
            <person name="Lee S.K."/>
        </authorList>
    </citation>
    <scope>NUCLEOTIDE SEQUENCE [LARGE SCALE GENOMIC DNA]</scope>
    <source>
        <tissue evidence="1">Muscle</tissue>
    </source>
</reference>
<sequence length="91" mass="10307">MLLNTIDQLVRHNNGGCYTDKELEEVWNQIQKEEKVLKLSPGNMSEEEIRKQAKSIVSKKQVDDAAPTGGFGFKAKRKACWKAVKKACKLE</sequence>
<protein>
    <submittedName>
        <fullName evidence="1">Uncharacterized protein</fullName>
    </submittedName>
</protein>
<gene>
    <name evidence="1" type="ORF">EYF80_061211</name>
</gene>
<accession>A0A4Z2EJX2</accession>
<evidence type="ECO:0000313" key="1">
    <source>
        <dbReference type="EMBL" id="TNN28642.1"/>
    </source>
</evidence>
<dbReference type="AlphaFoldDB" id="A0A4Z2EJX2"/>
<dbReference type="EMBL" id="SRLO01006645">
    <property type="protein sequence ID" value="TNN28642.1"/>
    <property type="molecule type" value="Genomic_DNA"/>
</dbReference>
<evidence type="ECO:0000313" key="2">
    <source>
        <dbReference type="Proteomes" id="UP000314294"/>
    </source>
</evidence>
<organism evidence="1 2">
    <name type="scientific">Liparis tanakae</name>
    <name type="common">Tanaka's snailfish</name>
    <dbReference type="NCBI Taxonomy" id="230148"/>
    <lineage>
        <taxon>Eukaryota</taxon>
        <taxon>Metazoa</taxon>
        <taxon>Chordata</taxon>
        <taxon>Craniata</taxon>
        <taxon>Vertebrata</taxon>
        <taxon>Euteleostomi</taxon>
        <taxon>Actinopterygii</taxon>
        <taxon>Neopterygii</taxon>
        <taxon>Teleostei</taxon>
        <taxon>Neoteleostei</taxon>
        <taxon>Acanthomorphata</taxon>
        <taxon>Eupercaria</taxon>
        <taxon>Perciformes</taxon>
        <taxon>Cottioidei</taxon>
        <taxon>Cottales</taxon>
        <taxon>Liparidae</taxon>
        <taxon>Liparis</taxon>
    </lineage>
</organism>
<name>A0A4Z2EJX2_9TELE</name>
<dbReference type="Proteomes" id="UP000314294">
    <property type="component" value="Unassembled WGS sequence"/>
</dbReference>